<feature type="binding site" evidence="3">
    <location>
        <position position="134"/>
    </location>
    <ligand>
        <name>ATP</name>
        <dbReference type="ChEBI" id="CHEBI:30616"/>
    </ligand>
</feature>
<dbReference type="Pfam" id="PF00069">
    <property type="entry name" value="Pkinase"/>
    <property type="match status" value="1"/>
</dbReference>
<dbReference type="InterPro" id="IPR008271">
    <property type="entry name" value="Ser/Thr_kinase_AS"/>
</dbReference>
<accession>A0ABR2GYL5</accession>
<dbReference type="PROSITE" id="PS50011">
    <property type="entry name" value="PROTEIN_KINASE_DOM"/>
    <property type="match status" value="1"/>
</dbReference>
<dbReference type="PANTHER" id="PTHR44329">
    <property type="entry name" value="SERINE/THREONINE-PROTEIN KINASE TNNI3K-RELATED"/>
    <property type="match status" value="1"/>
</dbReference>
<dbReference type="InterPro" id="IPR011009">
    <property type="entry name" value="Kinase-like_dom_sf"/>
</dbReference>
<dbReference type="PROSITE" id="PS00108">
    <property type="entry name" value="PROTEIN_KINASE_ST"/>
    <property type="match status" value="1"/>
</dbReference>
<evidence type="ECO:0000256" key="5">
    <source>
        <dbReference type="SAM" id="Coils"/>
    </source>
</evidence>
<evidence type="ECO:0000313" key="7">
    <source>
        <dbReference type="EMBL" id="KAK8839034.1"/>
    </source>
</evidence>
<evidence type="ECO:0000313" key="8">
    <source>
        <dbReference type="Proteomes" id="UP001470230"/>
    </source>
</evidence>
<gene>
    <name evidence="7" type="ORF">M9Y10_032500</name>
</gene>
<comment type="caution">
    <text evidence="7">The sequence shown here is derived from an EMBL/GenBank/DDBJ whole genome shotgun (WGS) entry which is preliminary data.</text>
</comment>
<dbReference type="SUPFAM" id="SSF56112">
    <property type="entry name" value="Protein kinase-like (PK-like)"/>
    <property type="match status" value="1"/>
</dbReference>
<reference evidence="7 8" key="1">
    <citation type="submission" date="2024-04" db="EMBL/GenBank/DDBJ databases">
        <title>Tritrichomonas musculus Genome.</title>
        <authorList>
            <person name="Alves-Ferreira E."/>
            <person name="Grigg M."/>
            <person name="Lorenzi H."/>
            <person name="Galac M."/>
        </authorList>
    </citation>
    <scope>NUCLEOTIDE SEQUENCE [LARGE SCALE GENOMIC DNA]</scope>
    <source>
        <strain evidence="7 8">EAF2021</strain>
    </source>
</reference>
<dbReference type="InterPro" id="IPR036770">
    <property type="entry name" value="Ankyrin_rpt-contain_sf"/>
</dbReference>
<evidence type="ECO:0000256" key="2">
    <source>
        <dbReference type="ARBA" id="ARBA00022840"/>
    </source>
</evidence>
<evidence type="ECO:0000256" key="3">
    <source>
        <dbReference type="PROSITE-ProRule" id="PRU10141"/>
    </source>
</evidence>
<protein>
    <recommendedName>
        <fullName evidence="6">Protein kinase domain-containing protein</fullName>
    </recommendedName>
</protein>
<keyword evidence="4" id="KW-0808">Transferase</keyword>
<dbReference type="InterPro" id="IPR017441">
    <property type="entry name" value="Protein_kinase_ATP_BS"/>
</dbReference>
<keyword evidence="4" id="KW-0418">Kinase</keyword>
<dbReference type="Proteomes" id="UP001470230">
    <property type="component" value="Unassembled WGS sequence"/>
</dbReference>
<keyword evidence="8" id="KW-1185">Reference proteome</keyword>
<evidence type="ECO:0000259" key="6">
    <source>
        <dbReference type="PROSITE" id="PS50011"/>
    </source>
</evidence>
<feature type="domain" description="Protein kinase" evidence="6">
    <location>
        <begin position="106"/>
        <end position="358"/>
    </location>
</feature>
<evidence type="ECO:0000256" key="1">
    <source>
        <dbReference type="ARBA" id="ARBA00022741"/>
    </source>
</evidence>
<dbReference type="EMBL" id="JAPFFF010000053">
    <property type="protein sequence ID" value="KAK8839034.1"/>
    <property type="molecule type" value="Genomic_DNA"/>
</dbReference>
<dbReference type="Gene3D" id="1.10.510.10">
    <property type="entry name" value="Transferase(Phosphotransferase) domain 1"/>
    <property type="match status" value="1"/>
</dbReference>
<feature type="coiled-coil region" evidence="5">
    <location>
        <begin position="60"/>
        <end position="87"/>
    </location>
</feature>
<keyword evidence="1 3" id="KW-0547">Nucleotide-binding</keyword>
<dbReference type="InterPro" id="IPR000719">
    <property type="entry name" value="Prot_kinase_dom"/>
</dbReference>
<comment type="similarity">
    <text evidence="4">Belongs to the protein kinase superfamily.</text>
</comment>
<dbReference type="PIRSF" id="PIRSF000654">
    <property type="entry name" value="Integrin-linked_kinase"/>
    <property type="match status" value="1"/>
</dbReference>
<keyword evidence="5" id="KW-0175">Coiled coil</keyword>
<dbReference type="SMART" id="SM00220">
    <property type="entry name" value="S_TKc"/>
    <property type="match status" value="1"/>
</dbReference>
<dbReference type="Gene3D" id="1.25.40.20">
    <property type="entry name" value="Ankyrin repeat-containing domain"/>
    <property type="match status" value="1"/>
</dbReference>
<sequence>MASWVGNAEAVPLIFAAWFGYTEIAQLLLSHEVYKTAIDLAKDCDHPEIVELLNKGPIKKQAESKEVASLIDRNRQLEDEVDRLKKFIFALAGKPSGIQFFDFNDYSVKSVIGEGATSNVKLVIKKENEQFAMKELKDSNHKTVQRFLTEGEVLFILRHPCVLDIFAVNYGDDTHPPSLILSLEPKSLETAIENKELNDNEKCRITVELVLGMRYIHRHKFMHRDLKPSNVLLSKENNVRISDFGLAKEESLETSQSKGVGTLRFMAPELFEESEKGPVYNNKVDVYSFGITLIYIITGKYPMFSLKNVSNGIPPSLPTTIVKWVRELILSCLSVSPESRPSFADIFETLQSNNYDIFGESKDKKLTNKQQNIKKEIDERVLMIEAYEFQHQND</sequence>
<organism evidence="7 8">
    <name type="scientific">Tritrichomonas musculus</name>
    <dbReference type="NCBI Taxonomy" id="1915356"/>
    <lineage>
        <taxon>Eukaryota</taxon>
        <taxon>Metamonada</taxon>
        <taxon>Parabasalia</taxon>
        <taxon>Tritrichomonadida</taxon>
        <taxon>Tritrichomonadidae</taxon>
        <taxon>Tritrichomonas</taxon>
    </lineage>
</organism>
<dbReference type="Gene3D" id="3.30.200.20">
    <property type="entry name" value="Phosphorylase Kinase, domain 1"/>
    <property type="match status" value="1"/>
</dbReference>
<name>A0ABR2GYL5_9EUKA</name>
<keyword evidence="2 3" id="KW-0067">ATP-binding</keyword>
<proteinExistence type="inferred from homology"/>
<keyword evidence="4" id="KW-0723">Serine/threonine-protein kinase</keyword>
<evidence type="ECO:0000256" key="4">
    <source>
        <dbReference type="RuleBase" id="RU000304"/>
    </source>
</evidence>
<dbReference type="InterPro" id="IPR051681">
    <property type="entry name" value="Ser/Thr_Kinases-Pseudokinases"/>
</dbReference>
<dbReference type="PROSITE" id="PS00107">
    <property type="entry name" value="PROTEIN_KINASE_ATP"/>
    <property type="match status" value="1"/>
</dbReference>
<dbReference type="SUPFAM" id="SSF48403">
    <property type="entry name" value="Ankyrin repeat"/>
    <property type="match status" value="1"/>
</dbReference>